<evidence type="ECO:0000313" key="1">
    <source>
        <dbReference type="EMBL" id="CAD7640328.1"/>
    </source>
</evidence>
<dbReference type="Proteomes" id="UP000759131">
    <property type="component" value="Unassembled WGS sequence"/>
</dbReference>
<gene>
    <name evidence="1" type="ORF">OSB1V03_LOCUS18161</name>
</gene>
<organism evidence="1">
    <name type="scientific">Medioppia subpectinata</name>
    <dbReference type="NCBI Taxonomy" id="1979941"/>
    <lineage>
        <taxon>Eukaryota</taxon>
        <taxon>Metazoa</taxon>
        <taxon>Ecdysozoa</taxon>
        <taxon>Arthropoda</taxon>
        <taxon>Chelicerata</taxon>
        <taxon>Arachnida</taxon>
        <taxon>Acari</taxon>
        <taxon>Acariformes</taxon>
        <taxon>Sarcoptiformes</taxon>
        <taxon>Oribatida</taxon>
        <taxon>Brachypylina</taxon>
        <taxon>Oppioidea</taxon>
        <taxon>Oppiidae</taxon>
        <taxon>Medioppia</taxon>
    </lineage>
</organism>
<accession>A0A7R9LEN9</accession>
<proteinExistence type="predicted"/>
<keyword evidence="2" id="KW-1185">Reference proteome</keyword>
<protein>
    <submittedName>
        <fullName evidence="1">Uncharacterized protein</fullName>
    </submittedName>
</protein>
<dbReference type="OrthoDB" id="5404651at2759"/>
<dbReference type="EMBL" id="CAJPIZ010023406">
    <property type="protein sequence ID" value="CAG2118209.1"/>
    <property type="molecule type" value="Genomic_DNA"/>
</dbReference>
<sequence length="75" mass="8230">MLTSTARMHGLTRLWSPAAAMGVRCASTTSGQKFSGKNIVLIDGVRTPFNHSNTDYKDLMAYELQTKAILLVQTI</sequence>
<name>A0A7R9LEN9_9ACAR</name>
<evidence type="ECO:0000313" key="2">
    <source>
        <dbReference type="Proteomes" id="UP000759131"/>
    </source>
</evidence>
<reference evidence="1" key="1">
    <citation type="submission" date="2020-11" db="EMBL/GenBank/DDBJ databases">
        <authorList>
            <person name="Tran Van P."/>
        </authorList>
    </citation>
    <scope>NUCLEOTIDE SEQUENCE</scope>
</reference>
<dbReference type="EMBL" id="OC877981">
    <property type="protein sequence ID" value="CAD7640328.1"/>
    <property type="molecule type" value="Genomic_DNA"/>
</dbReference>
<dbReference type="AlphaFoldDB" id="A0A7R9LEN9"/>